<sequence length="452" mass="50257">MFGTDVLHADVCDSSHNPPDTVRRRFWRPPTSSSSNCRDMPEHIHPPERLWAAMRKRFRKPSATEQLRRMPGTTVGHPHINRLGLKKAAGTNKVATHAQQADDINKQGDPAIITAQRTQEPEPDWNRCIHRGLIRTQPDADEATSPSHATFEGTDLESLQSDLRHACDAWLTGDEAQEAAFHANAGLQAQHDAAAAEWESMLARRCSDSKLFSYAIRGHEGQAGCVPRQIFEAEPESVLARMYNGAWEYTRDDNGRAIVNSNPAHWPVILDWLSFGAVPDIPSKALIAECRYWQLDQLLAAMETEHKLLGTDDVFFSAKGRHHVEISSLSDSYSAGFRIKGHICNFVERLNAPAGEIRVLFNAFGSAWQLEVSKDGIFLGLLKGPETLCKSTRYSIGPALTTLLVNVGAATFKAGGHRLGNRWTEAQRLHLMHPKVLHLDGSVAIEVETFFK</sequence>
<proteinExistence type="predicted"/>
<keyword evidence="3" id="KW-1185">Reference proteome</keyword>
<accession>A0AAW1TCF5</accession>
<protein>
    <submittedName>
        <fullName evidence="2">Uncharacterized protein</fullName>
    </submittedName>
</protein>
<feature type="region of interest" description="Disordered" evidence="1">
    <location>
        <begin position="23"/>
        <end position="43"/>
    </location>
</feature>
<evidence type="ECO:0000313" key="2">
    <source>
        <dbReference type="EMBL" id="KAK9866655.1"/>
    </source>
</evidence>
<dbReference type="AlphaFoldDB" id="A0AAW1TCF5"/>
<evidence type="ECO:0000313" key="3">
    <source>
        <dbReference type="Proteomes" id="UP001485043"/>
    </source>
</evidence>
<organism evidence="2 3">
    <name type="scientific">Apatococcus fuscideae</name>
    <dbReference type="NCBI Taxonomy" id="2026836"/>
    <lineage>
        <taxon>Eukaryota</taxon>
        <taxon>Viridiplantae</taxon>
        <taxon>Chlorophyta</taxon>
        <taxon>core chlorophytes</taxon>
        <taxon>Trebouxiophyceae</taxon>
        <taxon>Chlorellales</taxon>
        <taxon>Chlorellaceae</taxon>
        <taxon>Apatococcus</taxon>
    </lineage>
</organism>
<dbReference type="SUPFAM" id="SSF54695">
    <property type="entry name" value="POZ domain"/>
    <property type="match status" value="1"/>
</dbReference>
<dbReference type="InterPro" id="IPR011333">
    <property type="entry name" value="SKP1/BTB/POZ_sf"/>
</dbReference>
<evidence type="ECO:0000256" key="1">
    <source>
        <dbReference type="SAM" id="MobiDB-lite"/>
    </source>
</evidence>
<reference evidence="2 3" key="1">
    <citation type="journal article" date="2024" name="Nat. Commun.">
        <title>Phylogenomics reveals the evolutionary origins of lichenization in chlorophyte algae.</title>
        <authorList>
            <person name="Puginier C."/>
            <person name="Libourel C."/>
            <person name="Otte J."/>
            <person name="Skaloud P."/>
            <person name="Haon M."/>
            <person name="Grisel S."/>
            <person name="Petersen M."/>
            <person name="Berrin J.G."/>
            <person name="Delaux P.M."/>
            <person name="Dal Grande F."/>
            <person name="Keller J."/>
        </authorList>
    </citation>
    <scope>NUCLEOTIDE SEQUENCE [LARGE SCALE GENOMIC DNA]</scope>
    <source>
        <strain evidence="2 3">SAG 2523</strain>
    </source>
</reference>
<name>A0AAW1TCF5_9CHLO</name>
<dbReference type="Proteomes" id="UP001485043">
    <property type="component" value="Unassembled WGS sequence"/>
</dbReference>
<dbReference type="EMBL" id="JALJOV010000143">
    <property type="protein sequence ID" value="KAK9866655.1"/>
    <property type="molecule type" value="Genomic_DNA"/>
</dbReference>
<dbReference type="Gene3D" id="3.30.710.10">
    <property type="entry name" value="Potassium Channel Kv1.1, Chain A"/>
    <property type="match status" value="1"/>
</dbReference>
<comment type="caution">
    <text evidence="2">The sequence shown here is derived from an EMBL/GenBank/DDBJ whole genome shotgun (WGS) entry which is preliminary data.</text>
</comment>
<gene>
    <name evidence="2" type="ORF">WJX84_007543</name>
</gene>